<dbReference type="NCBIfam" id="NF008774">
    <property type="entry name" value="PRK11815.1"/>
    <property type="match status" value="1"/>
</dbReference>
<keyword evidence="8 9" id="KW-0560">Oxidoreductase</keyword>
<name>W4LV50_ENTF1</name>
<feature type="binding site" evidence="9">
    <location>
        <begin position="246"/>
        <end position="247"/>
    </location>
    <ligand>
        <name>FMN</name>
        <dbReference type="ChEBI" id="CHEBI:58210"/>
    </ligand>
</feature>
<feature type="active site" description="Proton donor" evidence="9">
    <location>
        <position position="113"/>
    </location>
</feature>
<keyword evidence="5 9" id="KW-0819">tRNA processing</keyword>
<sequence>MQYQDNGARHDSSDAVAQRRGEIWPLSVAPMMDRTDRHYRYFMRHITRRTLLYTEMVTTGAILHGDRDKLLSFDPLEKPLALQLGGDDPAQLASCARLAEVWGYDEVNLNVGCPSDRVQNGRFGACMMARPSHVAACVAAMRAATTLPVTVKHRIGIDHLDRYEDLAHFVETVAGARCDRFSVHARIALLNGLSPKENRTIPPLRYDDVYRLKTDFPTLTIEINGGITTLDQTRRHLHEVDGVMIGRAAYDNPYLFATADALFDAQLSLAPTRREVLNGILPYLAQCDAQELPASRTLRHLLGLFAHQPVAKAWKRYLSRHIRPAVQTAGVIREAMTQLPNTILDARPELAVAHLHDTTIEAITG</sequence>
<dbReference type="Gene3D" id="3.20.20.70">
    <property type="entry name" value="Aldolase class I"/>
    <property type="match status" value="1"/>
</dbReference>
<keyword evidence="4 9" id="KW-0288">FMN</keyword>
<comment type="catalytic activity">
    <reaction evidence="9">
        <text>5,6-dihydrouridine(20) in tRNA + NADP(+) = uridine(20) in tRNA + NADPH + H(+)</text>
        <dbReference type="Rhea" id="RHEA:53336"/>
        <dbReference type="Rhea" id="RHEA-COMP:13533"/>
        <dbReference type="Rhea" id="RHEA-COMP:13534"/>
        <dbReference type="ChEBI" id="CHEBI:15378"/>
        <dbReference type="ChEBI" id="CHEBI:57783"/>
        <dbReference type="ChEBI" id="CHEBI:58349"/>
        <dbReference type="ChEBI" id="CHEBI:65315"/>
        <dbReference type="ChEBI" id="CHEBI:74443"/>
        <dbReference type="EC" id="1.3.1.91"/>
    </reaction>
</comment>
<evidence type="ECO:0000256" key="6">
    <source>
        <dbReference type="ARBA" id="ARBA00022857"/>
    </source>
</evidence>
<dbReference type="Gene3D" id="1.20.120.1460">
    <property type="match status" value="1"/>
</dbReference>
<dbReference type="HOGENOM" id="CLU_013299_2_1_7"/>
<dbReference type="CDD" id="cd02801">
    <property type="entry name" value="DUS_like_FMN"/>
    <property type="match status" value="1"/>
</dbReference>
<comment type="catalytic activity">
    <reaction evidence="9">
        <text>5,6-dihydrouridine(20) in tRNA + NAD(+) = uridine(20) in tRNA + NADH + H(+)</text>
        <dbReference type="Rhea" id="RHEA:53340"/>
        <dbReference type="Rhea" id="RHEA-COMP:13533"/>
        <dbReference type="Rhea" id="RHEA-COMP:13534"/>
        <dbReference type="ChEBI" id="CHEBI:15378"/>
        <dbReference type="ChEBI" id="CHEBI:57540"/>
        <dbReference type="ChEBI" id="CHEBI:57945"/>
        <dbReference type="ChEBI" id="CHEBI:65315"/>
        <dbReference type="ChEBI" id="CHEBI:74443"/>
        <dbReference type="EC" id="1.3.1.91"/>
    </reaction>
</comment>
<comment type="function">
    <text evidence="9">Catalyzes the synthesis of 5,6-dihydrouridine (D), a modified base found in the D-loop of most tRNAs, via the reduction of the C5-C6 double bond in target uridines. Specifically modifies U20 and U20a in tRNAs.</text>
</comment>
<evidence type="ECO:0000256" key="3">
    <source>
        <dbReference type="ARBA" id="ARBA00022630"/>
    </source>
</evidence>
<feature type="site" description="Interacts with tRNA; defines subfamily-specific binding signature" evidence="9">
    <location>
        <position position="196"/>
    </location>
</feature>
<comment type="caution">
    <text evidence="11">The sequence shown here is derived from an EMBL/GenBank/DDBJ whole genome shotgun (WGS) entry which is preliminary data.</text>
</comment>
<evidence type="ECO:0000256" key="4">
    <source>
        <dbReference type="ARBA" id="ARBA00022643"/>
    </source>
</evidence>
<feature type="domain" description="DUS-like FMN-binding" evidence="10">
    <location>
        <begin position="28"/>
        <end position="327"/>
    </location>
</feature>
<keyword evidence="7 9" id="KW-0694">RNA-binding</keyword>
<accession>W4LV50</accession>
<reference evidence="11 12" key="1">
    <citation type="journal article" date="2014" name="Nature">
        <title>An environmental bacterial taxon with a large and distinct metabolic repertoire.</title>
        <authorList>
            <person name="Wilson M.C."/>
            <person name="Mori T."/>
            <person name="Ruckert C."/>
            <person name="Uria A.R."/>
            <person name="Helf M.J."/>
            <person name="Takada K."/>
            <person name="Gernert C."/>
            <person name="Steffens U.A."/>
            <person name="Heycke N."/>
            <person name="Schmitt S."/>
            <person name="Rinke C."/>
            <person name="Helfrich E.J."/>
            <person name="Brachmann A.O."/>
            <person name="Gurgui C."/>
            <person name="Wakimoto T."/>
            <person name="Kracht M."/>
            <person name="Crusemann M."/>
            <person name="Hentschel U."/>
            <person name="Abe I."/>
            <person name="Matsunaga S."/>
            <person name="Kalinowski J."/>
            <person name="Takeyama H."/>
            <person name="Piel J."/>
        </authorList>
    </citation>
    <scope>NUCLEOTIDE SEQUENCE [LARGE SCALE GENOMIC DNA]</scope>
    <source>
        <strain evidence="12">TSY1</strain>
    </source>
</reference>
<dbReference type="EMBL" id="AZHW01000186">
    <property type="protein sequence ID" value="ETX01959.1"/>
    <property type="molecule type" value="Genomic_DNA"/>
</dbReference>
<evidence type="ECO:0000256" key="9">
    <source>
        <dbReference type="HAMAP-Rule" id="MF_02041"/>
    </source>
</evidence>
<dbReference type="InterPro" id="IPR013785">
    <property type="entry name" value="Aldolase_TIM"/>
</dbReference>
<evidence type="ECO:0000313" key="12">
    <source>
        <dbReference type="Proteomes" id="UP000019141"/>
    </source>
</evidence>
<comment type="similarity">
    <text evidence="9">Belongs to the Dus family. DusA subfamily.</text>
</comment>
<feature type="binding site" evidence="9">
    <location>
        <begin position="224"/>
        <end position="226"/>
    </location>
    <ligand>
        <name>FMN</name>
        <dbReference type="ChEBI" id="CHEBI:58210"/>
    </ligand>
</feature>
<organism evidence="11 12">
    <name type="scientific">Entotheonella factor</name>
    <dbReference type="NCBI Taxonomy" id="1429438"/>
    <lineage>
        <taxon>Bacteria</taxon>
        <taxon>Pseudomonadati</taxon>
        <taxon>Nitrospinota/Tectimicrobiota group</taxon>
        <taxon>Candidatus Tectimicrobiota</taxon>
        <taxon>Candidatus Entotheonellia</taxon>
        <taxon>Candidatus Entotheonellales</taxon>
        <taxon>Candidatus Entotheonellaceae</taxon>
        <taxon>Candidatus Entotheonella</taxon>
    </lineage>
</organism>
<gene>
    <name evidence="11" type="ORF">ETSY1_05375</name>
</gene>
<dbReference type="InterPro" id="IPR018517">
    <property type="entry name" value="tRNA_hU_synthase_CS"/>
</dbReference>
<dbReference type="NCBIfam" id="TIGR00742">
    <property type="entry name" value="yjbN"/>
    <property type="match status" value="1"/>
</dbReference>
<feature type="binding site" evidence="9">
    <location>
        <position position="152"/>
    </location>
    <ligand>
        <name>FMN</name>
        <dbReference type="ChEBI" id="CHEBI:58210"/>
    </ligand>
</feature>
<evidence type="ECO:0000256" key="5">
    <source>
        <dbReference type="ARBA" id="ARBA00022694"/>
    </source>
</evidence>
<evidence type="ECO:0000256" key="7">
    <source>
        <dbReference type="ARBA" id="ARBA00022884"/>
    </source>
</evidence>
<dbReference type="PROSITE" id="PS01136">
    <property type="entry name" value="UPF0034"/>
    <property type="match status" value="1"/>
</dbReference>
<feature type="site" description="Interacts with tRNA" evidence="9">
    <location>
        <position position="199"/>
    </location>
</feature>
<comment type="catalytic activity">
    <reaction evidence="9">
        <text>5,6-dihydrouridine(20a) in tRNA + NAD(+) = uridine(20a) in tRNA + NADH + H(+)</text>
        <dbReference type="Rhea" id="RHEA:53348"/>
        <dbReference type="Rhea" id="RHEA-COMP:13535"/>
        <dbReference type="Rhea" id="RHEA-COMP:13536"/>
        <dbReference type="ChEBI" id="CHEBI:15378"/>
        <dbReference type="ChEBI" id="CHEBI:57540"/>
        <dbReference type="ChEBI" id="CHEBI:57945"/>
        <dbReference type="ChEBI" id="CHEBI:65315"/>
        <dbReference type="ChEBI" id="CHEBI:74443"/>
    </reaction>
</comment>
<dbReference type="HAMAP" id="MF_02041">
    <property type="entry name" value="DusA_subfam"/>
    <property type="match status" value="1"/>
</dbReference>
<dbReference type="PANTHER" id="PTHR42907:SF1">
    <property type="entry name" value="FMN-LINKED OXIDOREDUCTASES SUPERFAMILY PROTEIN"/>
    <property type="match status" value="1"/>
</dbReference>
<evidence type="ECO:0000256" key="2">
    <source>
        <dbReference type="ARBA" id="ARBA00022555"/>
    </source>
</evidence>
<protein>
    <recommendedName>
        <fullName evidence="9">tRNA-dihydrouridine(20/20a) synthase</fullName>
        <ecNumber evidence="9">1.3.1.91</ecNumber>
    </recommendedName>
    <alternativeName>
        <fullName evidence="9">DusA-like U20-specific dihydrouridine synthase</fullName>
        <shortName evidence="9">U20-specific Dus</shortName>
    </alternativeName>
</protein>
<feature type="binding site" evidence="9">
    <location>
        <position position="83"/>
    </location>
    <ligand>
        <name>FMN</name>
        <dbReference type="ChEBI" id="CHEBI:58210"/>
    </ligand>
</feature>
<dbReference type="InterPro" id="IPR035587">
    <property type="entry name" value="DUS-like_FMN-bd"/>
</dbReference>
<proteinExistence type="inferred from homology"/>
<dbReference type="GO" id="GO:0102266">
    <property type="term" value="F:tRNA-dihydrouridine20a synthase activity"/>
    <property type="evidence" value="ECO:0007669"/>
    <property type="project" value="RHEA"/>
</dbReference>
<evidence type="ECO:0000256" key="1">
    <source>
        <dbReference type="ARBA" id="ARBA00001917"/>
    </source>
</evidence>
<dbReference type="PATRIC" id="fig|1429438.4.peg.1216"/>
<dbReference type="GO" id="GO:0010181">
    <property type="term" value="F:FMN binding"/>
    <property type="evidence" value="ECO:0007669"/>
    <property type="project" value="UniProtKB-UniRule"/>
</dbReference>
<dbReference type="GO" id="GO:0000049">
    <property type="term" value="F:tRNA binding"/>
    <property type="evidence" value="ECO:0007669"/>
    <property type="project" value="UniProtKB-UniRule"/>
</dbReference>
<evidence type="ECO:0000259" key="10">
    <source>
        <dbReference type="Pfam" id="PF01207"/>
    </source>
</evidence>
<dbReference type="AlphaFoldDB" id="W4LV50"/>
<keyword evidence="3 9" id="KW-0285">Flavoprotein</keyword>
<keyword evidence="2 9" id="KW-0820">tRNA-binding</keyword>
<comment type="cofactor">
    <cofactor evidence="1 9">
        <name>FMN</name>
        <dbReference type="ChEBI" id="CHEBI:58210"/>
    </cofactor>
</comment>
<dbReference type="Proteomes" id="UP000019141">
    <property type="component" value="Unassembled WGS sequence"/>
</dbReference>
<dbReference type="GO" id="GO:0050660">
    <property type="term" value="F:flavin adenine dinucleotide binding"/>
    <property type="evidence" value="ECO:0007669"/>
    <property type="project" value="InterPro"/>
</dbReference>
<evidence type="ECO:0000313" key="11">
    <source>
        <dbReference type="EMBL" id="ETX01959.1"/>
    </source>
</evidence>
<dbReference type="EC" id="1.3.1.91" evidence="9"/>
<dbReference type="PANTHER" id="PTHR42907">
    <property type="entry name" value="FMN-LINKED OXIDOREDUCTASES SUPERFAMILY PROTEIN"/>
    <property type="match status" value="1"/>
</dbReference>
<evidence type="ECO:0000256" key="8">
    <source>
        <dbReference type="ARBA" id="ARBA00023002"/>
    </source>
</evidence>
<keyword evidence="12" id="KW-1185">Reference proteome</keyword>
<feature type="binding site" evidence="9">
    <location>
        <position position="184"/>
    </location>
    <ligand>
        <name>FMN</name>
        <dbReference type="ChEBI" id="CHEBI:58210"/>
    </ligand>
</feature>
<dbReference type="GO" id="GO:0102264">
    <property type="term" value="F:tRNA-dihydrouridine20 synthase activity"/>
    <property type="evidence" value="ECO:0007669"/>
    <property type="project" value="UniProtKB-EC"/>
</dbReference>
<feature type="binding site" evidence="9">
    <location>
        <begin position="30"/>
        <end position="32"/>
    </location>
    <ligand>
        <name>FMN</name>
        <dbReference type="ChEBI" id="CHEBI:58210"/>
    </ligand>
</feature>
<keyword evidence="6 9" id="KW-0521">NADP</keyword>
<dbReference type="Pfam" id="PF01207">
    <property type="entry name" value="Dus"/>
    <property type="match status" value="1"/>
</dbReference>
<feature type="site" description="Interacts with tRNA" evidence="9">
    <location>
        <position position="110"/>
    </location>
</feature>
<dbReference type="InterPro" id="IPR004653">
    <property type="entry name" value="DusA"/>
</dbReference>
<comment type="catalytic activity">
    <reaction evidence="9">
        <text>5,6-dihydrouridine(20a) in tRNA + NADP(+) = uridine(20a) in tRNA + NADPH + H(+)</text>
        <dbReference type="Rhea" id="RHEA:53344"/>
        <dbReference type="Rhea" id="RHEA-COMP:13535"/>
        <dbReference type="Rhea" id="RHEA-COMP:13536"/>
        <dbReference type="ChEBI" id="CHEBI:15378"/>
        <dbReference type="ChEBI" id="CHEBI:57783"/>
        <dbReference type="ChEBI" id="CHEBI:58349"/>
        <dbReference type="ChEBI" id="CHEBI:65315"/>
        <dbReference type="ChEBI" id="CHEBI:74443"/>
    </reaction>
</comment>
<comment type="caution">
    <text evidence="9">Lacks conserved residue(s) required for the propagation of feature annotation.</text>
</comment>
<dbReference type="SUPFAM" id="SSF51395">
    <property type="entry name" value="FMN-linked oxidoreductases"/>
    <property type="match status" value="1"/>
</dbReference>